<proteinExistence type="predicted"/>
<name>A0ACB9G6W7_CICIN</name>
<gene>
    <name evidence="1" type="ORF">L2E82_08721</name>
</gene>
<dbReference type="Proteomes" id="UP001055811">
    <property type="component" value="Linkage Group LG02"/>
</dbReference>
<reference evidence="1 2" key="2">
    <citation type="journal article" date="2022" name="Mol. Ecol. Resour.">
        <title>The genomes of chicory, endive, great burdock and yacon provide insights into Asteraceae paleo-polyploidization history and plant inulin production.</title>
        <authorList>
            <person name="Fan W."/>
            <person name="Wang S."/>
            <person name="Wang H."/>
            <person name="Wang A."/>
            <person name="Jiang F."/>
            <person name="Liu H."/>
            <person name="Zhao H."/>
            <person name="Xu D."/>
            <person name="Zhang Y."/>
        </authorList>
    </citation>
    <scope>NUCLEOTIDE SEQUENCE [LARGE SCALE GENOMIC DNA]</scope>
    <source>
        <strain evidence="2">cv. Punajuju</strain>
        <tissue evidence="1">Leaves</tissue>
    </source>
</reference>
<reference evidence="2" key="1">
    <citation type="journal article" date="2022" name="Mol. Ecol. Resour.">
        <title>The genomes of chicory, endive, great burdock and yacon provide insights into Asteraceae palaeo-polyploidization history and plant inulin production.</title>
        <authorList>
            <person name="Fan W."/>
            <person name="Wang S."/>
            <person name="Wang H."/>
            <person name="Wang A."/>
            <person name="Jiang F."/>
            <person name="Liu H."/>
            <person name="Zhao H."/>
            <person name="Xu D."/>
            <person name="Zhang Y."/>
        </authorList>
    </citation>
    <scope>NUCLEOTIDE SEQUENCE [LARGE SCALE GENOMIC DNA]</scope>
    <source>
        <strain evidence="2">cv. Punajuju</strain>
    </source>
</reference>
<evidence type="ECO:0000313" key="1">
    <source>
        <dbReference type="EMBL" id="KAI3779160.1"/>
    </source>
</evidence>
<keyword evidence="2" id="KW-1185">Reference proteome</keyword>
<dbReference type="EMBL" id="CM042010">
    <property type="protein sequence ID" value="KAI3779160.1"/>
    <property type="molecule type" value="Genomic_DNA"/>
</dbReference>
<sequence length="255" mass="29717">MTVGANMKERQQFRLNIEQRLKATHPFPENFQPTLLSGLTLSDLVEKQLWEAYKANDPDMLLPQTNDMDHHNSLTPGDCDISHSYDLTTDSDDEDGDRTLIPVSNETQKNERIEKEILRRLEKGKNKVEEVEETLEDRIVNRMEGVFHERMDRLENKIEWLENRVVEMTGMVVNRTGRFANKRVEMEGVVAQRMDSLRSKMVEVEEGVVDRMEKLTNMIVEMEREPYNKVEEGLISNKPNLVSQPKHRRVSSCDC</sequence>
<accession>A0ACB9G6W7</accession>
<protein>
    <submittedName>
        <fullName evidence="1">Uncharacterized protein</fullName>
    </submittedName>
</protein>
<evidence type="ECO:0000313" key="2">
    <source>
        <dbReference type="Proteomes" id="UP001055811"/>
    </source>
</evidence>
<organism evidence="1 2">
    <name type="scientific">Cichorium intybus</name>
    <name type="common">Chicory</name>
    <dbReference type="NCBI Taxonomy" id="13427"/>
    <lineage>
        <taxon>Eukaryota</taxon>
        <taxon>Viridiplantae</taxon>
        <taxon>Streptophyta</taxon>
        <taxon>Embryophyta</taxon>
        <taxon>Tracheophyta</taxon>
        <taxon>Spermatophyta</taxon>
        <taxon>Magnoliopsida</taxon>
        <taxon>eudicotyledons</taxon>
        <taxon>Gunneridae</taxon>
        <taxon>Pentapetalae</taxon>
        <taxon>asterids</taxon>
        <taxon>campanulids</taxon>
        <taxon>Asterales</taxon>
        <taxon>Asteraceae</taxon>
        <taxon>Cichorioideae</taxon>
        <taxon>Cichorieae</taxon>
        <taxon>Cichoriinae</taxon>
        <taxon>Cichorium</taxon>
    </lineage>
</organism>
<comment type="caution">
    <text evidence="1">The sequence shown here is derived from an EMBL/GenBank/DDBJ whole genome shotgun (WGS) entry which is preliminary data.</text>
</comment>